<feature type="transmembrane region" description="Helical" evidence="6">
    <location>
        <begin position="310"/>
        <end position="330"/>
    </location>
</feature>
<evidence type="ECO:0000313" key="8">
    <source>
        <dbReference type="EMBL" id="CAH1270618.1"/>
    </source>
</evidence>
<keyword evidence="9" id="KW-1185">Reference proteome</keyword>
<evidence type="ECO:0000256" key="5">
    <source>
        <dbReference type="SAM" id="MobiDB-lite"/>
    </source>
</evidence>
<name>A0A8K0AD89_BRALA</name>
<sequence length="378" mass="42290">MGKGTRTSVTTRAGMSRHSSMKEVIVECAKTLGLVLFYYCFSISITFYNKAVLKGFHYPLSMTMCHFATNFVTAGVVRKMMQVYTGEKRVTLSWKQYIQRVGITGLASSMDIGLSNWSFLYITVSLYTMSKSTCIIFILGFAILLKLEKPRCSLVVVILLIAAGLFMFTYKSTHFNLEGFILVMTASVLGGLRWTLTQILTQKQEIGLHNPVDVIYHLTPVMMVGLFPLMVYNEGLSISIEEQLFRYHSLHIVMLTVGKIMLGATLAFLLGLSEFLLLHHTSSLTLSVSGIFKEIWTLLIDHFLNGTEMAPVNIIGCIICIAGITLHVVLKATHSKDNTRPSEETRETPNSLEMLIVNGDANPGSEEEEEEEVIYTHR</sequence>
<feature type="transmembrane region" description="Helical" evidence="6">
    <location>
        <begin position="60"/>
        <end position="77"/>
    </location>
</feature>
<comment type="subcellular location">
    <subcellularLocation>
        <location evidence="1">Membrane</location>
        <topology evidence="1">Multi-pass membrane protein</topology>
    </subcellularLocation>
</comment>
<keyword evidence="4 6" id="KW-0472">Membrane</keyword>
<evidence type="ECO:0000259" key="7">
    <source>
        <dbReference type="Pfam" id="PF03151"/>
    </source>
</evidence>
<feature type="transmembrane region" description="Helical" evidence="6">
    <location>
        <begin position="152"/>
        <end position="170"/>
    </location>
</feature>
<evidence type="ECO:0000256" key="4">
    <source>
        <dbReference type="ARBA" id="ARBA00023136"/>
    </source>
</evidence>
<gene>
    <name evidence="8" type="primary">SLC35C2</name>
    <name evidence="8" type="ORF">BLAG_LOCUS22846</name>
</gene>
<dbReference type="InterPro" id="IPR004853">
    <property type="entry name" value="Sugar_P_trans_dom"/>
</dbReference>
<dbReference type="Pfam" id="PF03151">
    <property type="entry name" value="TPT"/>
    <property type="match status" value="1"/>
</dbReference>
<feature type="transmembrane region" description="Helical" evidence="6">
    <location>
        <begin position="97"/>
        <end position="114"/>
    </location>
</feature>
<protein>
    <submittedName>
        <fullName evidence="8">SLC35C2 protein</fullName>
    </submittedName>
</protein>
<feature type="transmembrane region" description="Helical" evidence="6">
    <location>
        <begin position="214"/>
        <end position="232"/>
    </location>
</feature>
<feature type="compositionally biased region" description="Acidic residues" evidence="5">
    <location>
        <begin position="365"/>
        <end position="378"/>
    </location>
</feature>
<evidence type="ECO:0000256" key="2">
    <source>
        <dbReference type="ARBA" id="ARBA00022692"/>
    </source>
</evidence>
<dbReference type="GO" id="GO:0016020">
    <property type="term" value="C:membrane"/>
    <property type="evidence" value="ECO:0007669"/>
    <property type="project" value="UniProtKB-SubCell"/>
</dbReference>
<feature type="transmembrane region" description="Helical" evidence="6">
    <location>
        <begin position="120"/>
        <end position="145"/>
    </location>
</feature>
<reference evidence="8" key="1">
    <citation type="submission" date="2022-01" db="EMBL/GenBank/DDBJ databases">
        <authorList>
            <person name="Braso-Vives M."/>
        </authorList>
    </citation>
    <scope>NUCLEOTIDE SEQUENCE</scope>
</reference>
<feature type="region of interest" description="Disordered" evidence="5">
    <location>
        <begin position="335"/>
        <end position="378"/>
    </location>
</feature>
<dbReference type="EMBL" id="OV696692">
    <property type="protein sequence ID" value="CAH1270618.1"/>
    <property type="molecule type" value="Genomic_DNA"/>
</dbReference>
<organism evidence="8 9">
    <name type="scientific">Branchiostoma lanceolatum</name>
    <name type="common">Common lancelet</name>
    <name type="synonym">Amphioxus lanceolatum</name>
    <dbReference type="NCBI Taxonomy" id="7740"/>
    <lineage>
        <taxon>Eukaryota</taxon>
        <taxon>Metazoa</taxon>
        <taxon>Chordata</taxon>
        <taxon>Cephalochordata</taxon>
        <taxon>Leptocardii</taxon>
        <taxon>Amphioxiformes</taxon>
        <taxon>Branchiostomatidae</taxon>
        <taxon>Branchiostoma</taxon>
    </lineage>
</organism>
<feature type="transmembrane region" description="Helical" evidence="6">
    <location>
        <begin position="24"/>
        <end position="48"/>
    </location>
</feature>
<feature type="compositionally biased region" description="Basic and acidic residues" evidence="5">
    <location>
        <begin position="335"/>
        <end position="347"/>
    </location>
</feature>
<evidence type="ECO:0000256" key="3">
    <source>
        <dbReference type="ARBA" id="ARBA00022989"/>
    </source>
</evidence>
<feature type="domain" description="Sugar phosphate transporter" evidence="7">
    <location>
        <begin position="31"/>
        <end position="326"/>
    </location>
</feature>
<evidence type="ECO:0000256" key="6">
    <source>
        <dbReference type="SAM" id="Phobius"/>
    </source>
</evidence>
<keyword evidence="3 6" id="KW-1133">Transmembrane helix</keyword>
<feature type="transmembrane region" description="Helical" evidence="6">
    <location>
        <begin position="252"/>
        <end position="272"/>
    </location>
</feature>
<dbReference type="Proteomes" id="UP000838412">
    <property type="component" value="Chromosome 7"/>
</dbReference>
<dbReference type="AlphaFoldDB" id="A0A8K0AD89"/>
<accession>A0A8K0AD89</accession>
<evidence type="ECO:0000256" key="1">
    <source>
        <dbReference type="ARBA" id="ARBA00004141"/>
    </source>
</evidence>
<evidence type="ECO:0000313" key="9">
    <source>
        <dbReference type="Proteomes" id="UP000838412"/>
    </source>
</evidence>
<proteinExistence type="predicted"/>
<dbReference type="PANTHER" id="PTHR11132">
    <property type="entry name" value="SOLUTE CARRIER FAMILY 35"/>
    <property type="match status" value="1"/>
</dbReference>
<dbReference type="OrthoDB" id="18894at2759"/>
<dbReference type="InterPro" id="IPR050186">
    <property type="entry name" value="TPT_transporter"/>
</dbReference>
<keyword evidence="2 6" id="KW-0812">Transmembrane</keyword>